<comment type="caution">
    <text evidence="4">The sequence shown here is derived from an EMBL/GenBank/DDBJ whole genome shotgun (WGS) entry which is preliminary data.</text>
</comment>
<feature type="compositionally biased region" description="Polar residues" evidence="1">
    <location>
        <begin position="337"/>
        <end position="349"/>
    </location>
</feature>
<accession>A0ABD2WPJ9</accession>
<proteinExistence type="predicted"/>
<evidence type="ECO:0000256" key="1">
    <source>
        <dbReference type="SAM" id="MobiDB-lite"/>
    </source>
</evidence>
<feature type="region of interest" description="Disordered" evidence="1">
    <location>
        <begin position="337"/>
        <end position="358"/>
    </location>
</feature>
<evidence type="ECO:0000313" key="5">
    <source>
        <dbReference type="Proteomes" id="UP001627154"/>
    </source>
</evidence>
<sequence>MIGALLLILWIFCASGARLVQCHDGEEDQSDYPAVDYTDYVLSTTESSSSYLRNVVSELQRFHGIEPKTKPPPRRRPPMVMTPVTTARPIFRQPPTRLEPQPSQQQIIQQKRPMATPQQNPSVLGFTPAQLATMYRTALEQGSPLRYDDLVTSINRYLPKILGLDGNEINQNSVEPPMTAAAANLPYHLTPPQVDQKYAYYFYPLDTFRHELVDSHGYRTLPPARPYDFYGNRHYGDLVPAESIRLPMTAAATTATSSTNPIIVGLSSFLGMALFFIVSLFVYPRFIHFFNFPLVATRGLTRQSHAAQSSLVARLVWEALDSYNRANVSLSKKNNSAFRGTRTATTTMKSEIRRRSRR</sequence>
<keyword evidence="3" id="KW-0732">Signal</keyword>
<gene>
    <name evidence="4" type="ORF">TKK_010677</name>
</gene>
<evidence type="ECO:0000256" key="2">
    <source>
        <dbReference type="SAM" id="Phobius"/>
    </source>
</evidence>
<evidence type="ECO:0000256" key="3">
    <source>
        <dbReference type="SAM" id="SignalP"/>
    </source>
</evidence>
<dbReference type="EMBL" id="JBJJXI010000085">
    <property type="protein sequence ID" value="KAL3395048.1"/>
    <property type="molecule type" value="Genomic_DNA"/>
</dbReference>
<feature type="chain" id="PRO_5044850117" evidence="3">
    <location>
        <begin position="17"/>
        <end position="358"/>
    </location>
</feature>
<keyword evidence="2" id="KW-1133">Transmembrane helix</keyword>
<keyword evidence="5" id="KW-1185">Reference proteome</keyword>
<feature type="signal peptide" evidence="3">
    <location>
        <begin position="1"/>
        <end position="16"/>
    </location>
</feature>
<keyword evidence="2" id="KW-0812">Transmembrane</keyword>
<feature type="transmembrane region" description="Helical" evidence="2">
    <location>
        <begin position="262"/>
        <end position="283"/>
    </location>
</feature>
<reference evidence="4 5" key="1">
    <citation type="journal article" date="2024" name="bioRxiv">
        <title>A reference genome for Trichogramma kaykai: A tiny desert-dwelling parasitoid wasp with competing sex-ratio distorters.</title>
        <authorList>
            <person name="Culotta J."/>
            <person name="Lindsey A.R."/>
        </authorList>
    </citation>
    <scope>NUCLEOTIDE SEQUENCE [LARGE SCALE GENOMIC DNA]</scope>
    <source>
        <strain evidence="4 5">KSX58</strain>
    </source>
</reference>
<protein>
    <submittedName>
        <fullName evidence="4">Uncharacterized protein</fullName>
    </submittedName>
</protein>
<dbReference type="Proteomes" id="UP001627154">
    <property type="component" value="Unassembled WGS sequence"/>
</dbReference>
<dbReference type="AlphaFoldDB" id="A0ABD2WPJ9"/>
<organism evidence="4 5">
    <name type="scientific">Trichogramma kaykai</name>
    <dbReference type="NCBI Taxonomy" id="54128"/>
    <lineage>
        <taxon>Eukaryota</taxon>
        <taxon>Metazoa</taxon>
        <taxon>Ecdysozoa</taxon>
        <taxon>Arthropoda</taxon>
        <taxon>Hexapoda</taxon>
        <taxon>Insecta</taxon>
        <taxon>Pterygota</taxon>
        <taxon>Neoptera</taxon>
        <taxon>Endopterygota</taxon>
        <taxon>Hymenoptera</taxon>
        <taxon>Apocrita</taxon>
        <taxon>Proctotrupomorpha</taxon>
        <taxon>Chalcidoidea</taxon>
        <taxon>Trichogrammatidae</taxon>
        <taxon>Trichogramma</taxon>
    </lineage>
</organism>
<keyword evidence="2" id="KW-0472">Membrane</keyword>
<evidence type="ECO:0000313" key="4">
    <source>
        <dbReference type="EMBL" id="KAL3395048.1"/>
    </source>
</evidence>
<name>A0ABD2WPJ9_9HYME</name>